<dbReference type="InterPro" id="IPR005225">
    <property type="entry name" value="Small_GTP-bd"/>
</dbReference>
<keyword evidence="4" id="KW-0378">Hydrolase</keyword>
<comment type="similarity">
    <text evidence="1">Belongs to the small GTPase superfamily. Ras family.</text>
</comment>
<dbReference type="PANTHER" id="PTHR45704">
    <property type="entry name" value="RAS-LIKE FAMILY MEMBER 11"/>
    <property type="match status" value="1"/>
</dbReference>
<feature type="region of interest" description="Disordered" evidence="6">
    <location>
        <begin position="327"/>
        <end position="349"/>
    </location>
</feature>
<reference evidence="7 8" key="1">
    <citation type="submission" date="2021-04" db="EMBL/GenBank/DDBJ databases">
        <authorList>
            <person name="Bliznina A."/>
        </authorList>
    </citation>
    <scope>NUCLEOTIDE SEQUENCE [LARGE SCALE GENOMIC DNA]</scope>
</reference>
<dbReference type="PROSITE" id="PS51419">
    <property type="entry name" value="RAB"/>
    <property type="match status" value="1"/>
</dbReference>
<accession>A0ABN7SP55</accession>
<dbReference type="InterPro" id="IPR051065">
    <property type="entry name" value="Ras-related_GTPase"/>
</dbReference>
<evidence type="ECO:0000256" key="3">
    <source>
        <dbReference type="ARBA" id="ARBA00022741"/>
    </source>
</evidence>
<evidence type="ECO:0000256" key="2">
    <source>
        <dbReference type="ARBA" id="ARBA00011984"/>
    </source>
</evidence>
<keyword evidence="8" id="KW-1185">Reference proteome</keyword>
<gene>
    <name evidence="7" type="ORF">OKIOD_LOCUS8552</name>
</gene>
<dbReference type="EC" id="3.6.5.2" evidence="2"/>
<protein>
    <recommendedName>
        <fullName evidence="2">small monomeric GTPase</fullName>
        <ecNumber evidence="2">3.6.5.2</ecNumber>
    </recommendedName>
</protein>
<name>A0ABN7SP55_OIKDI</name>
<dbReference type="Proteomes" id="UP001158576">
    <property type="component" value="Chromosome XSR"/>
</dbReference>
<keyword evidence="3" id="KW-0547">Nucleotide-binding</keyword>
<dbReference type="InterPro" id="IPR027417">
    <property type="entry name" value="P-loop_NTPase"/>
</dbReference>
<dbReference type="SMART" id="SM00173">
    <property type="entry name" value="RAS"/>
    <property type="match status" value="1"/>
</dbReference>
<evidence type="ECO:0000313" key="7">
    <source>
        <dbReference type="EMBL" id="CAG5100428.1"/>
    </source>
</evidence>
<dbReference type="SUPFAM" id="SSF52540">
    <property type="entry name" value="P-loop containing nucleoside triphosphate hydrolases"/>
    <property type="match status" value="1"/>
</dbReference>
<evidence type="ECO:0000256" key="1">
    <source>
        <dbReference type="ARBA" id="ARBA00008344"/>
    </source>
</evidence>
<organism evidence="7 8">
    <name type="scientific">Oikopleura dioica</name>
    <name type="common">Tunicate</name>
    <dbReference type="NCBI Taxonomy" id="34765"/>
    <lineage>
        <taxon>Eukaryota</taxon>
        <taxon>Metazoa</taxon>
        <taxon>Chordata</taxon>
        <taxon>Tunicata</taxon>
        <taxon>Appendicularia</taxon>
        <taxon>Copelata</taxon>
        <taxon>Oikopleuridae</taxon>
        <taxon>Oikopleura</taxon>
    </lineage>
</organism>
<evidence type="ECO:0000313" key="8">
    <source>
        <dbReference type="Proteomes" id="UP001158576"/>
    </source>
</evidence>
<comment type="catalytic activity">
    <reaction evidence="5">
        <text>GTP + H2O = GDP + phosphate + H(+)</text>
        <dbReference type="Rhea" id="RHEA:19669"/>
        <dbReference type="ChEBI" id="CHEBI:15377"/>
        <dbReference type="ChEBI" id="CHEBI:15378"/>
        <dbReference type="ChEBI" id="CHEBI:37565"/>
        <dbReference type="ChEBI" id="CHEBI:43474"/>
        <dbReference type="ChEBI" id="CHEBI:58189"/>
        <dbReference type="EC" id="3.6.5.2"/>
    </reaction>
</comment>
<evidence type="ECO:0000256" key="6">
    <source>
        <dbReference type="SAM" id="MobiDB-lite"/>
    </source>
</evidence>
<dbReference type="NCBIfam" id="TIGR00231">
    <property type="entry name" value="small_GTP"/>
    <property type="match status" value="1"/>
</dbReference>
<dbReference type="SMART" id="SM00175">
    <property type="entry name" value="RAB"/>
    <property type="match status" value="1"/>
</dbReference>
<proteinExistence type="inferred from homology"/>
<dbReference type="PRINTS" id="PR00449">
    <property type="entry name" value="RASTRNSFRMNG"/>
</dbReference>
<dbReference type="EMBL" id="OU015569">
    <property type="protein sequence ID" value="CAG5100428.1"/>
    <property type="molecule type" value="Genomic_DNA"/>
</dbReference>
<dbReference type="InterPro" id="IPR001806">
    <property type="entry name" value="Small_GTPase"/>
</dbReference>
<dbReference type="Gene3D" id="3.40.50.300">
    <property type="entry name" value="P-loop containing nucleotide triphosphate hydrolases"/>
    <property type="match status" value="1"/>
</dbReference>
<evidence type="ECO:0000256" key="4">
    <source>
        <dbReference type="ARBA" id="ARBA00022801"/>
    </source>
</evidence>
<dbReference type="Pfam" id="PF00071">
    <property type="entry name" value="Ras"/>
    <property type="match status" value="1"/>
</dbReference>
<sequence length="369" mass="42408">MALVQPFRPNQKCKKRSHSLVVDLLGFSDHLKIMMVTSMFRASETEPLKPLRRRSSSCSNLYDRFDANLISTFRLNQNQRRTSLLRPTRDRRDSILIADKKHSFSFHGSRRKSLSTSDLPGQLKKQKSEKKFSIISQFRPSKPERDMKIIFWGAEQVGKSALLVRFVTGRYISEYSSLVNYTVTKTISTESNVDVKLEVTDPTSCANSGLLKKSSFDLLLLVFDLTNASSFRWIKERAERVKHDMKNNLSVVVLGNKKDLSSRREVSTEEARSFSEDNNWVYFEVSAAELRDSEEDDEELQDHDKSVYDALQTAVTELFHFRRNFGSQKKSSGMSKGGDERPPKRRSSTVQYIYEFASHARKLTLGSRS</sequence>
<dbReference type="PROSITE" id="PS51421">
    <property type="entry name" value="RAS"/>
    <property type="match status" value="1"/>
</dbReference>
<evidence type="ECO:0000256" key="5">
    <source>
        <dbReference type="ARBA" id="ARBA00048098"/>
    </source>
</evidence>